<dbReference type="InterPro" id="IPR036388">
    <property type="entry name" value="WH-like_DNA-bd_sf"/>
</dbReference>
<evidence type="ECO:0000259" key="4">
    <source>
        <dbReference type="PROSITE" id="PS50949"/>
    </source>
</evidence>
<dbReference type="CDD" id="cd07377">
    <property type="entry name" value="WHTH_GntR"/>
    <property type="match status" value="1"/>
</dbReference>
<evidence type="ECO:0000313" key="5">
    <source>
        <dbReference type="EMBL" id="KAD3720572.1"/>
    </source>
</evidence>
<reference evidence="5 6" key="1">
    <citation type="submission" date="2019-08" db="EMBL/GenBank/DDBJ databases">
        <title>Arthrobacter sp. nov., isolated from plateau pika and Tibetan wild ass.</title>
        <authorList>
            <person name="Ge Y."/>
        </authorList>
    </citation>
    <scope>NUCLEOTIDE SEQUENCE [LARGE SCALE GENOMIC DNA]</scope>
    <source>
        <strain evidence="5 6">785</strain>
    </source>
</reference>
<dbReference type="SUPFAM" id="SSF48008">
    <property type="entry name" value="GntR ligand-binding domain-like"/>
    <property type="match status" value="1"/>
</dbReference>
<evidence type="ECO:0000313" key="6">
    <source>
        <dbReference type="Proteomes" id="UP000326852"/>
    </source>
</evidence>
<keyword evidence="3" id="KW-0804">Transcription</keyword>
<dbReference type="Proteomes" id="UP000326852">
    <property type="component" value="Unassembled WGS sequence"/>
</dbReference>
<comment type="caution">
    <text evidence="5">The sequence shown here is derived from an EMBL/GenBank/DDBJ whole genome shotgun (WGS) entry which is preliminary data.</text>
</comment>
<dbReference type="PRINTS" id="PR00035">
    <property type="entry name" value="HTHGNTR"/>
</dbReference>
<dbReference type="PANTHER" id="PTHR43537:SF24">
    <property type="entry name" value="GLUCONATE OPERON TRANSCRIPTIONAL REPRESSOR"/>
    <property type="match status" value="1"/>
</dbReference>
<organism evidence="5 6">
    <name type="scientific">Arthrobacter yangruifuii</name>
    <dbReference type="NCBI Taxonomy" id="2606616"/>
    <lineage>
        <taxon>Bacteria</taxon>
        <taxon>Bacillati</taxon>
        <taxon>Actinomycetota</taxon>
        <taxon>Actinomycetes</taxon>
        <taxon>Micrococcales</taxon>
        <taxon>Micrococcaceae</taxon>
        <taxon>Arthrobacter</taxon>
    </lineage>
</organism>
<keyword evidence="1" id="KW-0805">Transcription regulation</keyword>
<dbReference type="InterPro" id="IPR036390">
    <property type="entry name" value="WH_DNA-bd_sf"/>
</dbReference>
<dbReference type="InterPro" id="IPR008920">
    <property type="entry name" value="TF_FadR/GntR_C"/>
</dbReference>
<dbReference type="InterPro" id="IPR011711">
    <property type="entry name" value="GntR_C"/>
</dbReference>
<dbReference type="AlphaFoldDB" id="A0A5N6MQ35"/>
<proteinExistence type="predicted"/>
<keyword evidence="6" id="KW-1185">Reference proteome</keyword>
<dbReference type="GO" id="GO:0003677">
    <property type="term" value="F:DNA binding"/>
    <property type="evidence" value="ECO:0007669"/>
    <property type="project" value="UniProtKB-KW"/>
</dbReference>
<keyword evidence="2" id="KW-0238">DNA-binding</keyword>
<sequence>MKFMEDENGKDFSVQLMTRMLRLEDRADSLVAKIALDVGTRIIEGALAPGSDVNSVELSERFGTSRTPVREALLLLEKQGLVEIPARRRPTVVDLSRTPVKDIYDVRSLLSGNIAELVCERRTAKDLAKMKEGLERMRQACESGDVQAYFWANVSYNDTVTSVARNPVLSELIDSLGLRVLQLRRRSMSPPLRMERSLADHDRLFQAYKVRDGDLARALSGAIIRDAYRALSGGMGAHGE</sequence>
<dbReference type="SUPFAM" id="SSF46785">
    <property type="entry name" value="Winged helix' DNA-binding domain"/>
    <property type="match status" value="1"/>
</dbReference>
<dbReference type="GO" id="GO:0003700">
    <property type="term" value="F:DNA-binding transcription factor activity"/>
    <property type="evidence" value="ECO:0007669"/>
    <property type="project" value="InterPro"/>
</dbReference>
<dbReference type="InterPro" id="IPR000524">
    <property type="entry name" value="Tscrpt_reg_HTH_GntR"/>
</dbReference>
<dbReference type="Pfam" id="PF00392">
    <property type="entry name" value="GntR"/>
    <property type="match status" value="1"/>
</dbReference>
<protein>
    <submittedName>
        <fullName evidence="5">FCD domain-containing protein</fullName>
    </submittedName>
</protein>
<dbReference type="Gene3D" id="1.20.120.530">
    <property type="entry name" value="GntR ligand-binding domain-like"/>
    <property type="match status" value="1"/>
</dbReference>
<gene>
    <name evidence="5" type="ORF">GD627_07105</name>
</gene>
<dbReference type="EMBL" id="VTFX01000003">
    <property type="protein sequence ID" value="KAD3720572.1"/>
    <property type="molecule type" value="Genomic_DNA"/>
</dbReference>
<accession>A0A5N6MQ35</accession>
<dbReference type="SMART" id="SM00345">
    <property type="entry name" value="HTH_GNTR"/>
    <property type="match status" value="1"/>
</dbReference>
<evidence type="ECO:0000256" key="2">
    <source>
        <dbReference type="ARBA" id="ARBA00023125"/>
    </source>
</evidence>
<dbReference type="PROSITE" id="PS50949">
    <property type="entry name" value="HTH_GNTR"/>
    <property type="match status" value="1"/>
</dbReference>
<dbReference type="Pfam" id="PF07729">
    <property type="entry name" value="FCD"/>
    <property type="match status" value="1"/>
</dbReference>
<name>A0A5N6MQ35_9MICC</name>
<dbReference type="Gene3D" id="1.10.10.10">
    <property type="entry name" value="Winged helix-like DNA-binding domain superfamily/Winged helix DNA-binding domain"/>
    <property type="match status" value="1"/>
</dbReference>
<evidence type="ECO:0000256" key="3">
    <source>
        <dbReference type="ARBA" id="ARBA00023163"/>
    </source>
</evidence>
<evidence type="ECO:0000256" key="1">
    <source>
        <dbReference type="ARBA" id="ARBA00023015"/>
    </source>
</evidence>
<feature type="domain" description="HTH gntR-type" evidence="4">
    <location>
        <begin position="28"/>
        <end position="95"/>
    </location>
</feature>
<dbReference type="PANTHER" id="PTHR43537">
    <property type="entry name" value="TRANSCRIPTIONAL REGULATOR, GNTR FAMILY"/>
    <property type="match status" value="1"/>
</dbReference>
<dbReference type="SMART" id="SM00895">
    <property type="entry name" value="FCD"/>
    <property type="match status" value="1"/>
</dbReference>